<reference evidence="2" key="1">
    <citation type="submission" date="2014-11" db="EMBL/GenBank/DDBJ databases">
        <authorList>
            <person name="Amaro Gonzalez C."/>
        </authorList>
    </citation>
    <scope>NUCLEOTIDE SEQUENCE</scope>
</reference>
<evidence type="ECO:0000313" key="2">
    <source>
        <dbReference type="EMBL" id="JAI04852.1"/>
    </source>
</evidence>
<feature type="compositionally biased region" description="Polar residues" evidence="1">
    <location>
        <begin position="10"/>
        <end position="27"/>
    </location>
</feature>
<proteinExistence type="predicted"/>
<sequence>MESTADGEGTTENNTMTKAPKSNTATGIHTKGRKSLRKPYRQKYWDVKMH</sequence>
<dbReference type="AlphaFoldDB" id="A0A0E9XR15"/>
<dbReference type="EMBL" id="GBXM01003726">
    <property type="protein sequence ID" value="JAI04852.1"/>
    <property type="molecule type" value="Transcribed_RNA"/>
</dbReference>
<protein>
    <submittedName>
        <fullName evidence="2">Uncharacterized protein</fullName>
    </submittedName>
</protein>
<evidence type="ECO:0000256" key="1">
    <source>
        <dbReference type="SAM" id="MobiDB-lite"/>
    </source>
</evidence>
<reference evidence="2" key="2">
    <citation type="journal article" date="2015" name="Fish Shellfish Immunol.">
        <title>Early steps in the European eel (Anguilla anguilla)-Vibrio vulnificus interaction in the gills: Role of the RtxA13 toxin.</title>
        <authorList>
            <person name="Callol A."/>
            <person name="Pajuelo D."/>
            <person name="Ebbesson L."/>
            <person name="Teles M."/>
            <person name="MacKenzie S."/>
            <person name="Amaro C."/>
        </authorList>
    </citation>
    <scope>NUCLEOTIDE SEQUENCE</scope>
</reference>
<organism evidence="2">
    <name type="scientific">Anguilla anguilla</name>
    <name type="common">European freshwater eel</name>
    <name type="synonym">Muraena anguilla</name>
    <dbReference type="NCBI Taxonomy" id="7936"/>
    <lineage>
        <taxon>Eukaryota</taxon>
        <taxon>Metazoa</taxon>
        <taxon>Chordata</taxon>
        <taxon>Craniata</taxon>
        <taxon>Vertebrata</taxon>
        <taxon>Euteleostomi</taxon>
        <taxon>Actinopterygii</taxon>
        <taxon>Neopterygii</taxon>
        <taxon>Teleostei</taxon>
        <taxon>Anguilliformes</taxon>
        <taxon>Anguillidae</taxon>
        <taxon>Anguilla</taxon>
    </lineage>
</organism>
<feature type="region of interest" description="Disordered" evidence="1">
    <location>
        <begin position="1"/>
        <end position="50"/>
    </location>
</feature>
<feature type="compositionally biased region" description="Basic residues" evidence="1">
    <location>
        <begin position="30"/>
        <end position="41"/>
    </location>
</feature>
<accession>A0A0E9XR15</accession>
<name>A0A0E9XR15_ANGAN</name>